<dbReference type="InterPro" id="IPR012349">
    <property type="entry name" value="Split_barrel_FMN-bd"/>
</dbReference>
<dbReference type="KEGG" id="nbg:DV706_04465"/>
<proteinExistence type="predicted"/>
<dbReference type="SUPFAM" id="SSF50475">
    <property type="entry name" value="FMN-binding split barrel"/>
    <property type="match status" value="1"/>
</dbReference>
<protein>
    <submittedName>
        <fullName evidence="1">Pyridoxamine 5'-phosphate oxidase family protein</fullName>
    </submittedName>
</protein>
<accession>A0A4D6HM59</accession>
<name>A0A4D6HM59_9EURY</name>
<dbReference type="AlphaFoldDB" id="A0A4D6HM59"/>
<dbReference type="Gene3D" id="2.30.110.10">
    <property type="entry name" value="Electron Transport, Fmn-binding Protein, Chain A"/>
    <property type="match status" value="1"/>
</dbReference>
<dbReference type="Proteomes" id="UP000296822">
    <property type="component" value="Chromosome"/>
</dbReference>
<reference evidence="1 2" key="1">
    <citation type="journal article" date="2019" name="Nat. Commun.">
        <title>A new type of DNA phosphorothioation-based antiviral system in archaea.</title>
        <authorList>
            <person name="Xiong L."/>
            <person name="Liu S."/>
            <person name="Chen S."/>
            <person name="Xiao Y."/>
            <person name="Zhu B."/>
            <person name="Gao Y."/>
            <person name="Zhang Y."/>
            <person name="Chen B."/>
            <person name="Luo J."/>
            <person name="Deng Z."/>
            <person name="Chen X."/>
            <person name="Wang L."/>
            <person name="Chen S."/>
        </authorList>
    </citation>
    <scope>NUCLEOTIDE SEQUENCE [LARGE SCALE GENOMIC DNA]</scope>
    <source>
        <strain evidence="1 2">JCM 10635</strain>
    </source>
</reference>
<organism evidence="1 2">
    <name type="scientific">Natronorubrum bangense</name>
    <dbReference type="NCBI Taxonomy" id="61858"/>
    <lineage>
        <taxon>Archaea</taxon>
        <taxon>Methanobacteriati</taxon>
        <taxon>Methanobacteriota</taxon>
        <taxon>Stenosarchaea group</taxon>
        <taxon>Halobacteria</taxon>
        <taxon>Halobacteriales</taxon>
        <taxon>Natrialbaceae</taxon>
        <taxon>Natronorubrum</taxon>
    </lineage>
</organism>
<dbReference type="InterPro" id="IPR024747">
    <property type="entry name" value="Pyridox_Oxase-rel"/>
</dbReference>
<evidence type="ECO:0000313" key="2">
    <source>
        <dbReference type="Proteomes" id="UP000296822"/>
    </source>
</evidence>
<dbReference type="EMBL" id="CP031305">
    <property type="protein sequence ID" value="QCC53807.1"/>
    <property type="molecule type" value="Genomic_DNA"/>
</dbReference>
<sequence>MTATALTRDEIDAFLRAQGTGVLSLTDGAETYAVPESFGYEGGSLYFQLVSDSDSQKLSFIETTNIATLTAFTDDPPRSVLVRGPLEPVPEADQERASSAIAANATIPALNVSLETATDELAFEFYRLVPRELSGRAFDPGP</sequence>
<dbReference type="RefSeq" id="WP_006066331.1">
    <property type="nucleotide sequence ID" value="NZ_CP031305.1"/>
</dbReference>
<dbReference type="GeneID" id="39850491"/>
<evidence type="ECO:0000313" key="1">
    <source>
        <dbReference type="EMBL" id="QCC53807.1"/>
    </source>
</evidence>
<dbReference type="Pfam" id="PF12900">
    <property type="entry name" value="Pyridox_ox_2"/>
    <property type="match status" value="1"/>
</dbReference>
<gene>
    <name evidence="1" type="ORF">DV706_04465</name>
</gene>